<dbReference type="GO" id="GO:0019808">
    <property type="term" value="F:polyamine binding"/>
    <property type="evidence" value="ECO:0007669"/>
    <property type="project" value="InterPro"/>
</dbReference>
<name>A0A657LXS2_9HYPH</name>
<evidence type="ECO:0000313" key="4">
    <source>
        <dbReference type="Proteomes" id="UP000182661"/>
    </source>
</evidence>
<dbReference type="RefSeq" id="WP_071831163.1">
    <property type="nucleotide sequence ID" value="NZ_LSRP01000005.1"/>
</dbReference>
<dbReference type="PANTHER" id="PTHR30006">
    <property type="entry name" value="THIAMINE-BINDING PERIPLASMIC PROTEIN-RELATED"/>
    <property type="match status" value="1"/>
</dbReference>
<dbReference type="GO" id="GO:0030288">
    <property type="term" value="C:outer membrane-bounded periplasmic space"/>
    <property type="evidence" value="ECO:0007669"/>
    <property type="project" value="TreeGrafter"/>
</dbReference>
<evidence type="ECO:0000313" key="3">
    <source>
        <dbReference type="EMBL" id="OJG00939.1"/>
    </source>
</evidence>
<dbReference type="OrthoDB" id="9766989at2"/>
<evidence type="ECO:0000256" key="2">
    <source>
        <dbReference type="ARBA" id="ARBA00022764"/>
    </source>
</evidence>
<dbReference type="InterPro" id="IPR006059">
    <property type="entry name" value="SBP"/>
</dbReference>
<dbReference type="GO" id="GO:0015888">
    <property type="term" value="P:thiamine transport"/>
    <property type="evidence" value="ECO:0007669"/>
    <property type="project" value="TreeGrafter"/>
</dbReference>
<sequence>MLALGGAVPASAFAETLIVNSYGGPYEAIIEERIIKPFEEKYGVDVIYDAVGSASQDYAKIKATRGQPGFDVAVMTASQSLQGCKDRLLEKLDTVAVPNLGKLEPTLAAVAGPCGAVHEVQYLALLYRTDKLALAPTSWSSLFDPQLDGKIVLPTFQNVMAVFLLEIMSVMRGGDMIDNIEPGFAAMAELSRQSIGFEQSSAILESYIKDGTVWAMPFWNGRAQLLVDQGLPVDYIRPKEGTIPLIATLNVPVGAQNKKAALAFIDFFLEKSSQEAWVTGYQVGSARTDIEIPVDVRKRQITSKADLDGLKLPDLSRIADKLSEWGERWERDVVSQAN</sequence>
<dbReference type="CDD" id="cd13589">
    <property type="entry name" value="PBP2_polyamine_RpCGA009"/>
    <property type="match status" value="1"/>
</dbReference>
<gene>
    <name evidence="3" type="ORF">AX760_25090</name>
</gene>
<keyword evidence="2" id="KW-0574">Periplasm</keyword>
<dbReference type="GO" id="GO:0015846">
    <property type="term" value="P:polyamine transport"/>
    <property type="evidence" value="ECO:0007669"/>
    <property type="project" value="InterPro"/>
</dbReference>
<comment type="caution">
    <text evidence="3">The sequence shown here is derived from an EMBL/GenBank/DDBJ whole genome shotgun (WGS) entry which is preliminary data.</text>
</comment>
<protein>
    <submittedName>
        <fullName evidence="3">ABC transporter substrate-binding protein</fullName>
    </submittedName>
</protein>
<dbReference type="PANTHER" id="PTHR30006:SF2">
    <property type="entry name" value="ABC TRANSPORTER SUBSTRATE-BINDING PROTEIN"/>
    <property type="match status" value="1"/>
</dbReference>
<dbReference type="EMBL" id="LSRP01000005">
    <property type="protein sequence ID" value="OJG00939.1"/>
    <property type="molecule type" value="Genomic_DNA"/>
</dbReference>
<dbReference type="Gene3D" id="3.40.190.10">
    <property type="entry name" value="Periplasmic binding protein-like II"/>
    <property type="match status" value="2"/>
</dbReference>
<evidence type="ECO:0000256" key="1">
    <source>
        <dbReference type="ARBA" id="ARBA00022729"/>
    </source>
</evidence>
<keyword evidence="1" id="KW-0732">Signal</keyword>
<dbReference type="Proteomes" id="UP000182661">
    <property type="component" value="Unassembled WGS sequence"/>
</dbReference>
<dbReference type="GO" id="GO:0030975">
    <property type="term" value="F:thiamine binding"/>
    <property type="evidence" value="ECO:0007669"/>
    <property type="project" value="TreeGrafter"/>
</dbReference>
<dbReference type="PRINTS" id="PR00909">
    <property type="entry name" value="SPERMDNBNDNG"/>
</dbReference>
<dbReference type="SUPFAM" id="SSF53850">
    <property type="entry name" value="Periplasmic binding protein-like II"/>
    <property type="match status" value="1"/>
</dbReference>
<proteinExistence type="predicted"/>
<dbReference type="InterPro" id="IPR001188">
    <property type="entry name" value="Sperm_putr-bd"/>
</dbReference>
<reference evidence="3 4" key="1">
    <citation type="submission" date="2016-02" db="EMBL/GenBank/DDBJ databases">
        <title>Genome sequencing of a beta-galactosidase producing bacteria Rhizobium sp. 59.</title>
        <authorList>
            <person name="Wang D."/>
            <person name="Kot W."/>
            <person name="Qin Y."/>
            <person name="Hansen L."/>
            <person name="Naqvi K."/>
            <person name="Rensing C."/>
        </authorList>
    </citation>
    <scope>NUCLEOTIDE SEQUENCE [LARGE SCALE GENOMIC DNA]</scope>
    <source>
        <strain evidence="3 4">59</strain>
    </source>
</reference>
<accession>A0A657LXS2</accession>
<organism evidence="3 4">
    <name type="scientific">Pararhizobium antarcticum</name>
    <dbReference type="NCBI Taxonomy" id="1798805"/>
    <lineage>
        <taxon>Bacteria</taxon>
        <taxon>Pseudomonadati</taxon>
        <taxon>Pseudomonadota</taxon>
        <taxon>Alphaproteobacteria</taxon>
        <taxon>Hyphomicrobiales</taxon>
        <taxon>Rhizobiaceae</taxon>
        <taxon>Rhizobium/Agrobacterium group</taxon>
        <taxon>Pararhizobium</taxon>
    </lineage>
</organism>
<keyword evidence="4" id="KW-1185">Reference proteome</keyword>
<dbReference type="AlphaFoldDB" id="A0A657LXS2"/>
<dbReference type="Pfam" id="PF13416">
    <property type="entry name" value="SBP_bac_8"/>
    <property type="match status" value="1"/>
</dbReference>
<dbReference type="GO" id="GO:0030976">
    <property type="term" value="F:thiamine pyrophosphate binding"/>
    <property type="evidence" value="ECO:0007669"/>
    <property type="project" value="TreeGrafter"/>
</dbReference>